<dbReference type="PANTHER" id="PTHR11933:SF6">
    <property type="entry name" value="THIL AANH DOMAIN-CONTAINING PROTEIN"/>
    <property type="match status" value="1"/>
</dbReference>
<sequence length="324" mass="36464">MISAVALFSGGLDSSLAIKIIQLQGIKVIGLHFTTPFCTRSGSACHRVAHQLGIELRNIPLGENFLAIVEDPPHGYGKNLNPCIDCRILMLKKAKQLMADLGGSFIITGEVLNQRPMTQNWKALFEIERQAGLEGLIERPLSARLLPETIPQQKGWVDRERLLAIQGRSRKKQFELARQFRIEEYSTPAGGCLLTDPIFCGKVRDLIEHNQLTLEEVVLLRLGRHFRLGPEAKLIVGRNEKENLSLLHLIRPDDIKLEPLQVKGPIAILRGRSDPQSILLAARIVARYSDQKDEMVRIEVRDHKKKSEIAVNPITDEEINPIRL</sequence>
<protein>
    <recommendedName>
        <fullName evidence="1">NFACT protein RNA binding domain-containing protein</fullName>
    </recommendedName>
</protein>
<dbReference type="EMBL" id="QNBE01000109">
    <property type="protein sequence ID" value="RKX69063.1"/>
    <property type="molecule type" value="Genomic_DNA"/>
</dbReference>
<evidence type="ECO:0000259" key="1">
    <source>
        <dbReference type="Pfam" id="PF18297"/>
    </source>
</evidence>
<reference evidence="2 3" key="1">
    <citation type="submission" date="2018-06" db="EMBL/GenBank/DDBJ databases">
        <title>Extensive metabolic versatility and redundancy in microbially diverse, dynamic hydrothermal sediments.</title>
        <authorList>
            <person name="Dombrowski N."/>
            <person name="Teske A."/>
            <person name="Baker B.J."/>
        </authorList>
    </citation>
    <scope>NUCLEOTIDE SEQUENCE [LARGE SCALE GENOMIC DNA]</scope>
    <source>
        <strain evidence="2">B36_G15</strain>
    </source>
</reference>
<name>A0A660SEI9_UNCW3</name>
<dbReference type="AlphaFoldDB" id="A0A660SEI9"/>
<evidence type="ECO:0000313" key="2">
    <source>
        <dbReference type="EMBL" id="RKX69063.1"/>
    </source>
</evidence>
<dbReference type="InterPro" id="IPR014729">
    <property type="entry name" value="Rossmann-like_a/b/a_fold"/>
</dbReference>
<evidence type="ECO:0000313" key="3">
    <source>
        <dbReference type="Proteomes" id="UP000268469"/>
    </source>
</evidence>
<dbReference type="Pfam" id="PF18297">
    <property type="entry name" value="NFACT-R_2"/>
    <property type="match status" value="1"/>
</dbReference>
<gene>
    <name evidence="2" type="ORF">DRP53_09320</name>
</gene>
<dbReference type="Pfam" id="PF03054">
    <property type="entry name" value="tRNA_Me_trans"/>
    <property type="match status" value="1"/>
</dbReference>
<dbReference type="SUPFAM" id="SSF52402">
    <property type="entry name" value="Adenine nucleotide alpha hydrolases-like"/>
    <property type="match status" value="1"/>
</dbReference>
<dbReference type="Gene3D" id="3.40.50.620">
    <property type="entry name" value="HUPs"/>
    <property type="match status" value="1"/>
</dbReference>
<proteinExistence type="predicted"/>
<dbReference type="InterPro" id="IPR059101">
    <property type="entry name" value="NFACT-R_2"/>
</dbReference>
<comment type="caution">
    <text evidence="2">The sequence shown here is derived from an EMBL/GenBank/DDBJ whole genome shotgun (WGS) entry which is preliminary data.</text>
</comment>
<dbReference type="Proteomes" id="UP000268469">
    <property type="component" value="Unassembled WGS sequence"/>
</dbReference>
<feature type="domain" description="NFACT protein RNA binding" evidence="1">
    <location>
        <begin position="223"/>
        <end position="320"/>
    </location>
</feature>
<dbReference type="PANTHER" id="PTHR11933">
    <property type="entry name" value="TRNA 5-METHYLAMINOMETHYL-2-THIOURIDYLATE -METHYLTRANSFERASE"/>
    <property type="match status" value="1"/>
</dbReference>
<organism evidence="2 3">
    <name type="scientific">candidate division WOR-3 bacterium</name>
    <dbReference type="NCBI Taxonomy" id="2052148"/>
    <lineage>
        <taxon>Bacteria</taxon>
        <taxon>Bacteria division WOR-3</taxon>
    </lineage>
</organism>
<accession>A0A660SEI9</accession>